<keyword evidence="2" id="KW-1185">Reference proteome</keyword>
<dbReference type="KEGG" id="buu:WS70_11170"/>
<dbReference type="Proteomes" id="UP000062519">
    <property type="component" value="Chromosome 1"/>
</dbReference>
<reference evidence="1 2" key="1">
    <citation type="submission" date="2015-12" db="EMBL/GenBank/DDBJ databases">
        <title>Diversity of Burkholderia near neighbor genomes.</title>
        <authorList>
            <person name="Sahl J."/>
            <person name="Wagner D."/>
            <person name="Keim P."/>
        </authorList>
    </citation>
    <scope>NUCLEOTIDE SEQUENCE [LARGE SCALE GENOMIC DNA]</scope>
    <source>
        <strain evidence="1 2">BDU6</strain>
    </source>
</reference>
<accession>A0A1B4FF20</accession>
<proteinExistence type="predicted"/>
<protein>
    <submittedName>
        <fullName evidence="1">Uncharacterized protein</fullName>
    </submittedName>
</protein>
<dbReference type="EMBL" id="CP013386">
    <property type="protein sequence ID" value="AOJ02320.1"/>
    <property type="molecule type" value="Genomic_DNA"/>
</dbReference>
<name>A0A1B4FF20_9BURK</name>
<gene>
    <name evidence="1" type="ORF">WS70_11170</name>
</gene>
<sequence length="65" mass="7211">MVIFALPFASRALGMPTGIAGAWIGMSEFADAAGLATAQAYYDFAKHTARARLPARRRRRCRRLR</sequence>
<evidence type="ECO:0000313" key="2">
    <source>
        <dbReference type="Proteomes" id="UP000062519"/>
    </source>
</evidence>
<dbReference type="AlphaFoldDB" id="A0A1B4FF20"/>
<organism evidence="1 2">
    <name type="scientific">Burkholderia mayonis</name>
    <dbReference type="NCBI Taxonomy" id="1385591"/>
    <lineage>
        <taxon>Bacteria</taxon>
        <taxon>Pseudomonadati</taxon>
        <taxon>Pseudomonadota</taxon>
        <taxon>Betaproteobacteria</taxon>
        <taxon>Burkholderiales</taxon>
        <taxon>Burkholderiaceae</taxon>
        <taxon>Burkholderia</taxon>
        <taxon>pseudomallei group</taxon>
    </lineage>
</organism>
<evidence type="ECO:0000313" key="1">
    <source>
        <dbReference type="EMBL" id="AOJ02320.1"/>
    </source>
</evidence>